<dbReference type="Pfam" id="PF08401">
    <property type="entry name" value="ArdcN"/>
    <property type="match status" value="1"/>
</dbReference>
<dbReference type="Gene3D" id="1.10.10.2910">
    <property type="match status" value="1"/>
</dbReference>
<evidence type="ECO:0000259" key="2">
    <source>
        <dbReference type="Pfam" id="PF08401"/>
    </source>
</evidence>
<dbReference type="EMBL" id="QSTP01000001">
    <property type="protein sequence ID" value="RGM75407.1"/>
    <property type="molecule type" value="Genomic_DNA"/>
</dbReference>
<reference evidence="3 4" key="1">
    <citation type="submission" date="2018-08" db="EMBL/GenBank/DDBJ databases">
        <title>A genome reference for cultivated species of the human gut microbiota.</title>
        <authorList>
            <person name="Zou Y."/>
            <person name="Xue W."/>
            <person name="Luo G."/>
        </authorList>
    </citation>
    <scope>NUCLEOTIDE SEQUENCE [LARGE SCALE GENOMIC DNA]</scope>
    <source>
        <strain evidence="3 4">OM07-13</strain>
    </source>
</reference>
<protein>
    <submittedName>
        <fullName evidence="3">ImmA/IrrE family metallo-endopeptidase</fullName>
    </submittedName>
</protein>
<gene>
    <name evidence="3" type="ORF">DXB99_02485</name>
</gene>
<organism evidence="3 4">
    <name type="scientific">Agathobacter rectalis</name>
    <dbReference type="NCBI Taxonomy" id="39491"/>
    <lineage>
        <taxon>Bacteria</taxon>
        <taxon>Bacillati</taxon>
        <taxon>Bacillota</taxon>
        <taxon>Clostridia</taxon>
        <taxon>Lachnospirales</taxon>
        <taxon>Lachnospiraceae</taxon>
        <taxon>Agathobacter</taxon>
    </lineage>
</organism>
<accession>A0A3E4YKV8</accession>
<feature type="domain" description="IrrE N-terminal-like" evidence="1">
    <location>
        <begin position="277"/>
        <end position="345"/>
    </location>
</feature>
<sequence>METFYDLTKEALNEKSMVSADYYLKFTEKLSNIVNGLQKETEDITVSVRGFKTQIDLTKENCNTPEKFAKIINDFTHSLPVKGLQALQREVELIQGVGKVMDSDEYKAFLDTASKFYNYSFNNKMLIYLHNPEATYVRTYKQWNDDFGRTVNHGEKGITLLRPTLEYLNSEEKITRYAERHIVEDKRDDFISSAMQKLNEGHPYSQIIGYNTFKVFDVSQTEGEKIPTASTLVDMNIEGDIDHFDDIKDTIIDIMNSNGITTVDFKGKDEDDILKSGAYGYFSPSHNSIVISNDLSQVNTINTMVHELAHALMHGKEMKVNGIENSHFLSKSEKELQAESVSYMVCKSLGIETDAKSFGYISTWMSKDKADGIIEMRKNLNTISRCSNYIMNNGINKCIERINAEKQAELENNLESEQEVVLD</sequence>
<dbReference type="Proteomes" id="UP000260758">
    <property type="component" value="Unassembled WGS sequence"/>
</dbReference>
<evidence type="ECO:0000259" key="1">
    <source>
        <dbReference type="Pfam" id="PF06114"/>
    </source>
</evidence>
<evidence type="ECO:0000313" key="4">
    <source>
        <dbReference type="Proteomes" id="UP000260758"/>
    </source>
</evidence>
<name>A0A3E4YKV8_9FIRM</name>
<evidence type="ECO:0000313" key="3">
    <source>
        <dbReference type="EMBL" id="RGM75407.1"/>
    </source>
</evidence>
<dbReference type="GO" id="GO:0003697">
    <property type="term" value="F:single-stranded DNA binding"/>
    <property type="evidence" value="ECO:0007669"/>
    <property type="project" value="InterPro"/>
</dbReference>
<dbReference type="InterPro" id="IPR010359">
    <property type="entry name" value="IrrE_HExxH"/>
</dbReference>
<dbReference type="InterPro" id="IPR013610">
    <property type="entry name" value="ArdC_N"/>
</dbReference>
<proteinExistence type="predicted"/>
<dbReference type="AlphaFoldDB" id="A0A3E4YKV8"/>
<dbReference type="Pfam" id="PF06114">
    <property type="entry name" value="Peptidase_M78"/>
    <property type="match status" value="1"/>
</dbReference>
<dbReference type="RefSeq" id="WP_117718165.1">
    <property type="nucleotide sequence ID" value="NZ_QSTP01000001.1"/>
</dbReference>
<feature type="domain" description="N-terminal" evidence="2">
    <location>
        <begin position="105"/>
        <end position="180"/>
    </location>
</feature>
<comment type="caution">
    <text evidence="3">The sequence shown here is derived from an EMBL/GenBank/DDBJ whole genome shotgun (WGS) entry which is preliminary data.</text>
</comment>